<evidence type="ECO:0000313" key="3">
    <source>
        <dbReference type="Proteomes" id="UP000325577"/>
    </source>
</evidence>
<gene>
    <name evidence="2" type="ORF">F0562_028695</name>
</gene>
<accession>A0A5J5B356</accession>
<sequence>MRLGLTGSFAHRQHAGGEYRRHPPRRLREVPAWSVHQNYIPCHLVYVVGKVVYAQFAVGEEKVLYRPALVSKLFSGVVEKVVQVAHSGRELNVVSFNFWVFFFELGDQAENEEVTGGGAAAEDGGDGVELGGGQPTDSGGIEGRGIVEESVEDGFGQRGVVPGGGGGGDFGGGNNVSGGDESEKGGECEEGDNDEKP</sequence>
<proteinExistence type="predicted"/>
<dbReference type="Proteomes" id="UP000325577">
    <property type="component" value="Linkage Group LG16"/>
</dbReference>
<dbReference type="AlphaFoldDB" id="A0A5J5B356"/>
<evidence type="ECO:0000256" key="1">
    <source>
        <dbReference type="SAM" id="MobiDB-lite"/>
    </source>
</evidence>
<feature type="compositionally biased region" description="Acidic residues" evidence="1">
    <location>
        <begin position="188"/>
        <end position="197"/>
    </location>
</feature>
<organism evidence="2 3">
    <name type="scientific">Nyssa sinensis</name>
    <dbReference type="NCBI Taxonomy" id="561372"/>
    <lineage>
        <taxon>Eukaryota</taxon>
        <taxon>Viridiplantae</taxon>
        <taxon>Streptophyta</taxon>
        <taxon>Embryophyta</taxon>
        <taxon>Tracheophyta</taxon>
        <taxon>Spermatophyta</taxon>
        <taxon>Magnoliopsida</taxon>
        <taxon>eudicotyledons</taxon>
        <taxon>Gunneridae</taxon>
        <taxon>Pentapetalae</taxon>
        <taxon>asterids</taxon>
        <taxon>Cornales</taxon>
        <taxon>Nyssaceae</taxon>
        <taxon>Nyssa</taxon>
    </lineage>
</organism>
<feature type="compositionally biased region" description="Gly residues" evidence="1">
    <location>
        <begin position="161"/>
        <end position="176"/>
    </location>
</feature>
<evidence type="ECO:0000313" key="2">
    <source>
        <dbReference type="EMBL" id="KAA8536217.1"/>
    </source>
</evidence>
<protein>
    <submittedName>
        <fullName evidence="2">Uncharacterized protein</fullName>
    </submittedName>
</protein>
<reference evidence="2 3" key="1">
    <citation type="submission" date="2019-09" db="EMBL/GenBank/DDBJ databases">
        <title>A chromosome-level genome assembly of the Chinese tupelo Nyssa sinensis.</title>
        <authorList>
            <person name="Yang X."/>
            <person name="Kang M."/>
            <person name="Yang Y."/>
            <person name="Xiong H."/>
            <person name="Wang M."/>
            <person name="Zhang Z."/>
            <person name="Wang Z."/>
            <person name="Wu H."/>
            <person name="Ma T."/>
            <person name="Liu J."/>
            <person name="Xi Z."/>
        </authorList>
    </citation>
    <scope>NUCLEOTIDE SEQUENCE [LARGE SCALE GENOMIC DNA]</scope>
    <source>
        <strain evidence="2">J267</strain>
        <tissue evidence="2">Leaf</tissue>
    </source>
</reference>
<dbReference type="OrthoDB" id="1709556at2759"/>
<dbReference type="EMBL" id="CM018039">
    <property type="protein sequence ID" value="KAA8536217.1"/>
    <property type="molecule type" value="Genomic_DNA"/>
</dbReference>
<keyword evidence="3" id="KW-1185">Reference proteome</keyword>
<name>A0A5J5B356_9ASTE</name>
<feature type="region of interest" description="Disordered" evidence="1">
    <location>
        <begin position="113"/>
        <end position="197"/>
    </location>
</feature>